<protein>
    <submittedName>
        <fullName evidence="8">Sodium transporter</fullName>
    </submittedName>
</protein>
<dbReference type="Pfam" id="PF00474">
    <property type="entry name" value="SSF"/>
    <property type="match status" value="2"/>
</dbReference>
<dbReference type="PROSITE" id="PS50283">
    <property type="entry name" value="NA_SOLUT_SYMP_3"/>
    <property type="match status" value="1"/>
</dbReference>
<feature type="transmembrane region" description="Helical" evidence="7">
    <location>
        <begin position="495"/>
        <end position="513"/>
    </location>
</feature>
<feature type="transmembrane region" description="Helical" evidence="7">
    <location>
        <begin position="127"/>
        <end position="148"/>
    </location>
</feature>
<feature type="transmembrane region" description="Helical" evidence="7">
    <location>
        <begin position="207"/>
        <end position="227"/>
    </location>
</feature>
<evidence type="ECO:0000256" key="2">
    <source>
        <dbReference type="ARBA" id="ARBA00006434"/>
    </source>
</evidence>
<feature type="transmembrane region" description="Helical" evidence="7">
    <location>
        <begin position="94"/>
        <end position="115"/>
    </location>
</feature>
<feature type="transmembrane region" description="Helical" evidence="7">
    <location>
        <begin position="630"/>
        <end position="649"/>
    </location>
</feature>
<evidence type="ECO:0000256" key="1">
    <source>
        <dbReference type="ARBA" id="ARBA00004141"/>
    </source>
</evidence>
<sequence>MFAIAAYHLFGLEAGIKINQIWTTGKNPCFQGKSADLYGEFSLLWEKGDPIFSPIDWYLILAYIIFAFSVGLLLSSKAGESLSSYFVADRKLPWWWLGTSMVATTFAADTPLVITGMVASDGVGGNWLWWSWAIGYLIITVFFAASWRKAEVLTDVEFVELRYSGTGAVILRAAKAFFLSILFNSIILGWVFKAMSKITAPFLDWNVLLGAEVFGSISDAWPSFLILGDLNTTLTVLILFSVVVFYSSMGGIQGVILTDLFQFALGIGGAIVFAVFAIQYVGGLAGLYSKLETLYPGKSESIISFWPRIGEEEHGLPLQVFLIFIGVQWWIQYHSDGSGYLAQRLHTAKTPKDAELGSLWFNIANFILRTWPWVLTGLVCLVVFPLHDADMFQSAGGVVQSDREIAYPVLMKIVLPAGCLGLVFVSLMAAFMSTADTHINWGASYLVNDLYLRFLKPDAGNKETVVAGRIAVVLMAGIAILVATQMNSIASAWKFFLAMASGLGLPQILRWIWWRVNAWTELSGMGTALVLSLILYKVYPNVNADYLLFFTALGSVIVSILVTFLTAPVPDQVLDAFVAKLQPFGFWGKWGGISARKKFYSRVRIWLLAIFSLYAWLFGIGYILQLKYTLGIVFLIFGVISGFIVWKLWEKKDSVS</sequence>
<keyword evidence="4 7" id="KW-1133">Transmembrane helix</keyword>
<feature type="transmembrane region" description="Helical" evidence="7">
    <location>
        <begin position="234"/>
        <end position="257"/>
    </location>
</feature>
<evidence type="ECO:0000256" key="5">
    <source>
        <dbReference type="ARBA" id="ARBA00023136"/>
    </source>
</evidence>
<keyword evidence="3 7" id="KW-0812">Transmembrane</keyword>
<dbReference type="FunFam" id="1.20.1730.10:FF:000026">
    <property type="entry name" value="Transporter, SSS family"/>
    <property type="match status" value="1"/>
</dbReference>
<dbReference type="CDD" id="cd11477">
    <property type="entry name" value="SLC5sbd_u1"/>
    <property type="match status" value="1"/>
</dbReference>
<feature type="transmembrane region" description="Helical" evidence="7">
    <location>
        <begin position="546"/>
        <end position="567"/>
    </location>
</feature>
<evidence type="ECO:0000256" key="7">
    <source>
        <dbReference type="SAM" id="Phobius"/>
    </source>
</evidence>
<dbReference type="OrthoDB" id="9814523at2"/>
<dbReference type="Proteomes" id="UP000232196">
    <property type="component" value="Unassembled WGS sequence"/>
</dbReference>
<comment type="subcellular location">
    <subcellularLocation>
        <location evidence="1">Membrane</location>
        <topology evidence="1">Multi-pass membrane protein</topology>
    </subcellularLocation>
</comment>
<feature type="transmembrane region" description="Helical" evidence="7">
    <location>
        <begin position="263"/>
        <end position="288"/>
    </location>
</feature>
<evidence type="ECO:0000313" key="8">
    <source>
        <dbReference type="EMBL" id="PJZ25778.1"/>
    </source>
</evidence>
<dbReference type="InterPro" id="IPR038377">
    <property type="entry name" value="Na/Glc_symporter_sf"/>
</dbReference>
<feature type="transmembrane region" description="Helical" evidence="7">
    <location>
        <begin position="55"/>
        <end position="74"/>
    </location>
</feature>
<dbReference type="GO" id="GO:0005412">
    <property type="term" value="F:D-glucose:sodium symporter activity"/>
    <property type="evidence" value="ECO:0007669"/>
    <property type="project" value="TreeGrafter"/>
</dbReference>
<feature type="transmembrane region" description="Helical" evidence="7">
    <location>
        <begin position="519"/>
        <end position="539"/>
    </location>
</feature>
<dbReference type="GO" id="GO:0005886">
    <property type="term" value="C:plasma membrane"/>
    <property type="evidence" value="ECO:0007669"/>
    <property type="project" value="TreeGrafter"/>
</dbReference>
<dbReference type="InterPro" id="IPR001734">
    <property type="entry name" value="Na/solute_symporter"/>
</dbReference>
<name>A0A2M9XDJ6_9LEPT</name>
<evidence type="ECO:0000313" key="9">
    <source>
        <dbReference type="Proteomes" id="UP000232196"/>
    </source>
</evidence>
<dbReference type="Gene3D" id="1.20.1730.10">
    <property type="entry name" value="Sodium/glucose cotransporter"/>
    <property type="match status" value="1"/>
</dbReference>
<feature type="transmembrane region" description="Helical" evidence="7">
    <location>
        <begin position="466"/>
        <end position="483"/>
    </location>
</feature>
<keyword evidence="5 7" id="KW-0472">Membrane</keyword>
<dbReference type="AlphaFoldDB" id="A0A2M9XDJ6"/>
<dbReference type="PANTHER" id="PTHR11819">
    <property type="entry name" value="SOLUTE CARRIER FAMILY 5"/>
    <property type="match status" value="1"/>
</dbReference>
<comment type="caution">
    <text evidence="8">The sequence shown here is derived from an EMBL/GenBank/DDBJ whole genome shotgun (WGS) entry which is preliminary data.</text>
</comment>
<keyword evidence="9" id="KW-1185">Reference proteome</keyword>
<feature type="transmembrane region" description="Helical" evidence="7">
    <location>
        <begin position="405"/>
        <end position="431"/>
    </location>
</feature>
<dbReference type="PANTHER" id="PTHR11819:SF77">
    <property type="entry name" value="SODIUM_GLUCOSE COTRANSPORT PROTEIN"/>
    <property type="match status" value="1"/>
</dbReference>
<reference evidence="8 9" key="1">
    <citation type="submission" date="2017-07" db="EMBL/GenBank/DDBJ databases">
        <title>Leptospira spp. isolated from tropical soils.</title>
        <authorList>
            <person name="Thibeaux R."/>
            <person name="Iraola G."/>
            <person name="Ferres I."/>
            <person name="Bierque E."/>
            <person name="Girault D."/>
            <person name="Soupe-Gilbert M.-E."/>
            <person name="Picardeau M."/>
            <person name="Goarant C."/>
        </authorList>
    </citation>
    <scope>NUCLEOTIDE SEQUENCE [LARGE SCALE GENOMIC DNA]</scope>
    <source>
        <strain evidence="8 9">MCA1-C-A1</strain>
    </source>
</reference>
<comment type="similarity">
    <text evidence="2 6">Belongs to the sodium:solute symporter (SSF) (TC 2.A.21) family.</text>
</comment>
<dbReference type="EMBL" id="NPDN01000004">
    <property type="protein sequence ID" value="PJZ25778.1"/>
    <property type="molecule type" value="Genomic_DNA"/>
</dbReference>
<evidence type="ECO:0000256" key="3">
    <source>
        <dbReference type="ARBA" id="ARBA00022692"/>
    </source>
</evidence>
<evidence type="ECO:0000256" key="6">
    <source>
        <dbReference type="RuleBase" id="RU362091"/>
    </source>
</evidence>
<evidence type="ECO:0000256" key="4">
    <source>
        <dbReference type="ARBA" id="ARBA00022989"/>
    </source>
</evidence>
<proteinExistence type="inferred from homology"/>
<accession>A0A2M9XDJ6</accession>
<gene>
    <name evidence="8" type="ORF">CH357_09070</name>
</gene>
<feature type="transmembrane region" description="Helical" evidence="7">
    <location>
        <begin position="169"/>
        <end position="192"/>
    </location>
</feature>
<organism evidence="8 9">
    <name type="scientific">Leptospira hartskeerlii</name>
    <dbReference type="NCBI Taxonomy" id="2023177"/>
    <lineage>
        <taxon>Bacteria</taxon>
        <taxon>Pseudomonadati</taxon>
        <taxon>Spirochaetota</taxon>
        <taxon>Spirochaetia</taxon>
        <taxon>Leptospirales</taxon>
        <taxon>Leptospiraceae</taxon>
        <taxon>Leptospira</taxon>
    </lineage>
</organism>
<feature type="transmembrane region" description="Helical" evidence="7">
    <location>
        <begin position="605"/>
        <end position="624"/>
    </location>
</feature>